<keyword evidence="6 7" id="KW-0472">Membrane</keyword>
<evidence type="ECO:0000256" key="2">
    <source>
        <dbReference type="ARBA" id="ARBA00009045"/>
    </source>
</evidence>
<comment type="similarity">
    <text evidence="2">Belongs to the peptidase S54 family.</text>
</comment>
<evidence type="ECO:0000256" key="4">
    <source>
        <dbReference type="ARBA" id="ARBA00022801"/>
    </source>
</evidence>
<dbReference type="InterPro" id="IPR050925">
    <property type="entry name" value="Rhomboid_protease_S54"/>
</dbReference>
<keyword evidence="5 7" id="KW-1133">Transmembrane helix</keyword>
<keyword evidence="10" id="KW-1185">Reference proteome</keyword>
<evidence type="ECO:0000256" key="7">
    <source>
        <dbReference type="SAM" id="Phobius"/>
    </source>
</evidence>
<accession>A0A6G7VHT4</accession>
<feature type="domain" description="Peptidase S54 rhomboid" evidence="8">
    <location>
        <begin position="70"/>
        <end position="207"/>
    </location>
</feature>
<dbReference type="Proteomes" id="UP000500791">
    <property type="component" value="Chromosome"/>
</dbReference>
<evidence type="ECO:0000256" key="5">
    <source>
        <dbReference type="ARBA" id="ARBA00022989"/>
    </source>
</evidence>
<evidence type="ECO:0000256" key="6">
    <source>
        <dbReference type="ARBA" id="ARBA00023136"/>
    </source>
</evidence>
<dbReference type="Pfam" id="PF01694">
    <property type="entry name" value="Rhomboid"/>
    <property type="match status" value="1"/>
</dbReference>
<evidence type="ECO:0000313" key="9">
    <source>
        <dbReference type="EMBL" id="QIK39581.1"/>
    </source>
</evidence>
<name>A0A6G7VHT4_9RHOB</name>
<feature type="transmembrane region" description="Helical" evidence="7">
    <location>
        <begin position="162"/>
        <end position="181"/>
    </location>
</feature>
<dbReference type="EMBL" id="CP049811">
    <property type="protein sequence ID" value="QIK39581.1"/>
    <property type="molecule type" value="Genomic_DNA"/>
</dbReference>
<dbReference type="InterPro" id="IPR035952">
    <property type="entry name" value="Rhomboid-like_sf"/>
</dbReference>
<dbReference type="InterPro" id="IPR022764">
    <property type="entry name" value="Peptidase_S54_rhomboid_dom"/>
</dbReference>
<keyword evidence="3 7" id="KW-0812">Transmembrane</keyword>
<protein>
    <submittedName>
        <fullName evidence="9">Rhomboid family intramembrane serine protease</fullName>
    </submittedName>
</protein>
<dbReference type="RefSeq" id="WP_166187888.1">
    <property type="nucleotide sequence ID" value="NZ_CP049811.1"/>
</dbReference>
<proteinExistence type="inferred from homology"/>
<evidence type="ECO:0000259" key="8">
    <source>
        <dbReference type="Pfam" id="PF01694"/>
    </source>
</evidence>
<reference evidence="9 10" key="1">
    <citation type="submission" date="2020-03" db="EMBL/GenBank/DDBJ databases">
        <title>Complete genome sequence of Monaibacterium sp. ALG8 with diverse plasmids.</title>
        <authorList>
            <person name="Sun C."/>
        </authorList>
    </citation>
    <scope>NUCLEOTIDE SEQUENCE [LARGE SCALE GENOMIC DNA]</scope>
    <source>
        <strain evidence="9 10">ALG8</strain>
    </source>
</reference>
<sequence length="213" mass="22998">MINMQSSITPPMRALWTLTLVLFAIEALLQLNDIGVPGISRRIAYTYGAFWRPLVFSDVEPVFALQPFTMFISHAFLHGSILHVVMNAVILLSVGRLIVTICGEARMLALFVLSAIAGGAGFALFGPQELVPMVGASGAVFGFMGAWKRWEFIALRSTGRSTAPVWKFIASLTVLNVALHFGLGGTLAWQAHLGGALAGWVLAPLLRAPRRPV</sequence>
<evidence type="ECO:0000256" key="1">
    <source>
        <dbReference type="ARBA" id="ARBA00004141"/>
    </source>
</evidence>
<dbReference type="PANTHER" id="PTHR43731:SF14">
    <property type="entry name" value="PRESENILIN-ASSOCIATED RHOMBOID-LIKE PROTEIN, MITOCHONDRIAL"/>
    <property type="match status" value="1"/>
</dbReference>
<dbReference type="PANTHER" id="PTHR43731">
    <property type="entry name" value="RHOMBOID PROTEASE"/>
    <property type="match status" value="1"/>
</dbReference>
<keyword evidence="4" id="KW-0378">Hydrolase</keyword>
<organism evidence="9 10">
    <name type="scientific">Pontivivens nitratireducens</name>
    <dbReference type="NCBI Taxonomy" id="2758038"/>
    <lineage>
        <taxon>Bacteria</taxon>
        <taxon>Pseudomonadati</taxon>
        <taxon>Pseudomonadota</taxon>
        <taxon>Alphaproteobacteria</taxon>
        <taxon>Rhodobacterales</taxon>
        <taxon>Paracoccaceae</taxon>
        <taxon>Pontivivens</taxon>
    </lineage>
</organism>
<dbReference type="SUPFAM" id="SSF144091">
    <property type="entry name" value="Rhomboid-like"/>
    <property type="match status" value="1"/>
</dbReference>
<dbReference type="Gene3D" id="1.20.1540.10">
    <property type="entry name" value="Rhomboid-like"/>
    <property type="match status" value="1"/>
</dbReference>
<keyword evidence="9" id="KW-0645">Protease</keyword>
<evidence type="ECO:0000313" key="10">
    <source>
        <dbReference type="Proteomes" id="UP000500791"/>
    </source>
</evidence>
<dbReference type="KEGG" id="mon:G8E03_01665"/>
<evidence type="ECO:0000256" key="3">
    <source>
        <dbReference type="ARBA" id="ARBA00022692"/>
    </source>
</evidence>
<feature type="transmembrane region" description="Helical" evidence="7">
    <location>
        <begin position="107"/>
        <end position="125"/>
    </location>
</feature>
<dbReference type="AlphaFoldDB" id="A0A6G7VHT4"/>
<dbReference type="GO" id="GO:0006508">
    <property type="term" value="P:proteolysis"/>
    <property type="evidence" value="ECO:0007669"/>
    <property type="project" value="UniProtKB-KW"/>
</dbReference>
<gene>
    <name evidence="9" type="ORF">G8E03_01665</name>
</gene>
<feature type="transmembrane region" description="Helical" evidence="7">
    <location>
        <begin position="131"/>
        <end position="150"/>
    </location>
</feature>
<dbReference type="GO" id="GO:0004252">
    <property type="term" value="F:serine-type endopeptidase activity"/>
    <property type="evidence" value="ECO:0007669"/>
    <property type="project" value="InterPro"/>
</dbReference>
<feature type="transmembrane region" description="Helical" evidence="7">
    <location>
        <begin position="75"/>
        <end position="95"/>
    </location>
</feature>
<dbReference type="GO" id="GO:0016020">
    <property type="term" value="C:membrane"/>
    <property type="evidence" value="ECO:0007669"/>
    <property type="project" value="UniProtKB-SubCell"/>
</dbReference>
<comment type="subcellular location">
    <subcellularLocation>
        <location evidence="1">Membrane</location>
        <topology evidence="1">Multi-pass membrane protein</topology>
    </subcellularLocation>
</comment>